<accession>A0A6C2CMD0</accession>
<dbReference type="RefSeq" id="WP_148580652.1">
    <property type="nucleotide sequence ID" value="NZ_SDKK01000020.1"/>
</dbReference>
<dbReference type="OrthoDB" id="9856060at2"/>
<keyword evidence="2" id="KW-1185">Reference proteome</keyword>
<dbReference type="Proteomes" id="UP000389128">
    <property type="component" value="Unassembled WGS sequence"/>
</dbReference>
<evidence type="ECO:0000313" key="2">
    <source>
        <dbReference type="Proteomes" id="UP000389128"/>
    </source>
</evidence>
<comment type="caution">
    <text evidence="1">The sequence shown here is derived from an EMBL/GenBank/DDBJ whole genome shotgun (WGS) entry which is preliminary data.</text>
</comment>
<proteinExistence type="predicted"/>
<dbReference type="AlphaFoldDB" id="A0A6C2CMD0"/>
<evidence type="ECO:0000313" key="1">
    <source>
        <dbReference type="EMBL" id="TYC54443.1"/>
    </source>
</evidence>
<organism evidence="1 2">
    <name type="scientific">Zoogloea oleivorans</name>
    <dbReference type="NCBI Taxonomy" id="1552750"/>
    <lineage>
        <taxon>Bacteria</taxon>
        <taxon>Pseudomonadati</taxon>
        <taxon>Pseudomonadota</taxon>
        <taxon>Betaproteobacteria</taxon>
        <taxon>Rhodocyclales</taxon>
        <taxon>Zoogloeaceae</taxon>
        <taxon>Zoogloea</taxon>
    </lineage>
</organism>
<protein>
    <submittedName>
        <fullName evidence="1">Uncharacterized protein</fullName>
    </submittedName>
</protein>
<sequence>MQAAPIDTINFKDISIGYEPFSQALRAIGFDWQTGRSEDIQAYFVTPGNSPQRFFTLRASSTNQDGEELSESAVVTGIWSGVGESVAVIKKQRPGKLIKARSMQLDGNKLTFDVS</sequence>
<gene>
    <name evidence="1" type="ORF">ETQ85_18970</name>
</gene>
<name>A0A6C2CMD0_9RHOO</name>
<dbReference type="EMBL" id="SDKK01000020">
    <property type="protein sequence ID" value="TYC54443.1"/>
    <property type="molecule type" value="Genomic_DNA"/>
</dbReference>
<reference evidence="1 2" key="1">
    <citation type="submission" date="2019-01" db="EMBL/GenBank/DDBJ databases">
        <title>Zoogloea oleivorans genome sequencing and assembly.</title>
        <authorList>
            <person name="Tancsics A."/>
            <person name="Farkas M."/>
            <person name="Kriszt B."/>
            <person name="Maroti G."/>
            <person name="Horvath B."/>
        </authorList>
    </citation>
    <scope>NUCLEOTIDE SEQUENCE [LARGE SCALE GENOMIC DNA]</scope>
    <source>
        <strain evidence="1 2">Buc</strain>
    </source>
</reference>